<name>A0A699ZCT7_HAELA</name>
<dbReference type="PANTHER" id="PTHR31485">
    <property type="entry name" value="PEPTIDYL SERINE ALPHA-GALACTOSYLTRANSFERASE"/>
    <property type="match status" value="1"/>
</dbReference>
<keyword evidence="2" id="KW-1185">Reference proteome</keyword>
<evidence type="ECO:0000313" key="1">
    <source>
        <dbReference type="EMBL" id="GFH16828.1"/>
    </source>
</evidence>
<dbReference type="Proteomes" id="UP000485058">
    <property type="component" value="Unassembled WGS sequence"/>
</dbReference>
<comment type="caution">
    <text evidence="1">The sequence shown here is derived from an EMBL/GenBank/DDBJ whole genome shotgun (WGS) entry which is preliminary data.</text>
</comment>
<sequence>MKPTVESLSIISDWQTVGMAFSAKITAQPGAITRVMCCTDEQRKRYNQQLLDLMATHVAPSFAINPRTGDNYAAYNKPGAVVDWLAHVTPKEDWVLVLDS</sequence>
<dbReference type="AlphaFoldDB" id="A0A699ZCT7"/>
<reference evidence="1 2" key="1">
    <citation type="submission" date="2020-02" db="EMBL/GenBank/DDBJ databases">
        <title>Draft genome sequence of Haematococcus lacustris strain NIES-144.</title>
        <authorList>
            <person name="Morimoto D."/>
            <person name="Nakagawa S."/>
            <person name="Yoshida T."/>
            <person name="Sawayama S."/>
        </authorList>
    </citation>
    <scope>NUCLEOTIDE SEQUENCE [LARGE SCALE GENOMIC DNA]</scope>
    <source>
        <strain evidence="1 2">NIES-144</strain>
    </source>
</reference>
<accession>A0A699ZCT7</accession>
<protein>
    <submittedName>
        <fullName evidence="1">Uncharacterized protein</fullName>
    </submittedName>
</protein>
<feature type="non-terminal residue" evidence="1">
    <location>
        <position position="100"/>
    </location>
</feature>
<dbReference type="EMBL" id="BLLF01001057">
    <property type="protein sequence ID" value="GFH16828.1"/>
    <property type="molecule type" value="Genomic_DNA"/>
</dbReference>
<proteinExistence type="predicted"/>
<dbReference type="GO" id="GO:0016757">
    <property type="term" value="F:glycosyltransferase activity"/>
    <property type="evidence" value="ECO:0007669"/>
    <property type="project" value="InterPro"/>
</dbReference>
<evidence type="ECO:0000313" key="2">
    <source>
        <dbReference type="Proteomes" id="UP000485058"/>
    </source>
</evidence>
<dbReference type="PANTHER" id="PTHR31485:SF7">
    <property type="entry name" value="PEPTIDYL SERINE ALPHA-GALACTOSYLTRANSFERASE"/>
    <property type="match status" value="1"/>
</dbReference>
<organism evidence="1 2">
    <name type="scientific">Haematococcus lacustris</name>
    <name type="common">Green alga</name>
    <name type="synonym">Haematococcus pluvialis</name>
    <dbReference type="NCBI Taxonomy" id="44745"/>
    <lineage>
        <taxon>Eukaryota</taxon>
        <taxon>Viridiplantae</taxon>
        <taxon>Chlorophyta</taxon>
        <taxon>core chlorophytes</taxon>
        <taxon>Chlorophyceae</taxon>
        <taxon>CS clade</taxon>
        <taxon>Chlamydomonadales</taxon>
        <taxon>Haematococcaceae</taxon>
        <taxon>Haematococcus</taxon>
    </lineage>
</organism>
<dbReference type="InterPro" id="IPR044845">
    <property type="entry name" value="HPAT/SRGT1-like"/>
</dbReference>
<gene>
    <name evidence="1" type="ORF">HaLaN_13330</name>
</gene>